<gene>
    <name evidence="5" type="ORF">J2I46_22730</name>
</gene>
<comment type="caution">
    <text evidence="5">The sequence shown here is derived from an EMBL/GenBank/DDBJ whole genome shotgun (WGS) entry which is preliminary data.</text>
</comment>
<dbReference type="PANTHER" id="PTHR35279">
    <property type="match status" value="1"/>
</dbReference>
<dbReference type="EMBL" id="JAFMYW010000007">
    <property type="protein sequence ID" value="MBO0951417.1"/>
    <property type="molecule type" value="Genomic_DNA"/>
</dbReference>
<comment type="similarity">
    <text evidence="1 4">Belongs to the glycosyl hydrolase 43 family.</text>
</comment>
<dbReference type="Proteomes" id="UP000664628">
    <property type="component" value="Unassembled WGS sequence"/>
</dbReference>
<sequence length="303" mass="34005">MMFGDIDHRPGGYAKDPHVVWFKNRYLLYYSVPVSKDSTGADRWGIGVAESRDLTTWQKLAEIAPAADYERKGLCAPGALVRDGKVNLFYQTYGNGRNDAICHAVSTDGVHFDRNPTNPIFKPVLSDWSCGRAIDAEVILFKDRYFLYFATRDPAFKIQQLGVAAAPATTNFDRKDWTLLSTDGPILKPELPWEGECIEGASVIQRGNELVMFYAGAYNNWPQQIGVASSKDGLHWERTQTEPFLHNGAPGSWNSSESGHPHIFTAPTGKTYLFYQGNNDKGKTWFLSNQEVKWKKSNPELSN</sequence>
<proteinExistence type="inferred from homology"/>
<evidence type="ECO:0000256" key="2">
    <source>
        <dbReference type="ARBA" id="ARBA00022801"/>
    </source>
</evidence>
<accession>A0ABS3JN43</accession>
<keyword evidence="3 4" id="KW-0326">Glycosidase</keyword>
<dbReference type="SUPFAM" id="SSF75005">
    <property type="entry name" value="Arabinanase/levansucrase/invertase"/>
    <property type="match status" value="1"/>
</dbReference>
<dbReference type="PANTHER" id="PTHR35279:SF1">
    <property type="entry name" value="ARABINANASE_LEVANSUCRASE_INVERTASE"/>
    <property type="match status" value="1"/>
</dbReference>
<reference evidence="5 6" key="1">
    <citation type="submission" date="2021-03" db="EMBL/GenBank/DDBJ databases">
        <title>Fibrella sp. HMF5405 genome sequencing and assembly.</title>
        <authorList>
            <person name="Kang H."/>
            <person name="Kim H."/>
            <person name="Bae S."/>
            <person name="Joh K."/>
        </authorList>
    </citation>
    <scope>NUCLEOTIDE SEQUENCE [LARGE SCALE GENOMIC DNA]</scope>
    <source>
        <strain evidence="5 6">HMF5405</strain>
    </source>
</reference>
<organism evidence="5 6">
    <name type="scientific">Fibrella forsythiae</name>
    <dbReference type="NCBI Taxonomy" id="2817061"/>
    <lineage>
        <taxon>Bacteria</taxon>
        <taxon>Pseudomonadati</taxon>
        <taxon>Bacteroidota</taxon>
        <taxon>Cytophagia</taxon>
        <taxon>Cytophagales</taxon>
        <taxon>Spirosomataceae</taxon>
        <taxon>Fibrella</taxon>
    </lineage>
</organism>
<dbReference type="InterPro" id="IPR006710">
    <property type="entry name" value="Glyco_hydro_43"/>
</dbReference>
<evidence type="ECO:0000256" key="4">
    <source>
        <dbReference type="RuleBase" id="RU361187"/>
    </source>
</evidence>
<dbReference type="Pfam" id="PF04616">
    <property type="entry name" value="Glyco_hydro_43"/>
    <property type="match status" value="1"/>
</dbReference>
<evidence type="ECO:0000256" key="1">
    <source>
        <dbReference type="ARBA" id="ARBA00009865"/>
    </source>
</evidence>
<evidence type="ECO:0000313" key="5">
    <source>
        <dbReference type="EMBL" id="MBO0951417.1"/>
    </source>
</evidence>
<keyword evidence="6" id="KW-1185">Reference proteome</keyword>
<dbReference type="InterPro" id="IPR023296">
    <property type="entry name" value="Glyco_hydro_beta-prop_sf"/>
</dbReference>
<protein>
    <submittedName>
        <fullName evidence="5">Family 43 glycosylhydrolase</fullName>
    </submittedName>
</protein>
<evidence type="ECO:0000313" key="6">
    <source>
        <dbReference type="Proteomes" id="UP000664628"/>
    </source>
</evidence>
<evidence type="ECO:0000256" key="3">
    <source>
        <dbReference type="ARBA" id="ARBA00023295"/>
    </source>
</evidence>
<keyword evidence="2 4" id="KW-0378">Hydrolase</keyword>
<name>A0ABS3JN43_9BACT</name>
<dbReference type="Gene3D" id="2.115.10.20">
    <property type="entry name" value="Glycosyl hydrolase domain, family 43"/>
    <property type="match status" value="3"/>
</dbReference>